<dbReference type="InParanoid" id="A0A2T3AME0"/>
<keyword evidence="1" id="KW-0472">Membrane</keyword>
<organism evidence="2 3">
    <name type="scientific">Coniella lustricola</name>
    <dbReference type="NCBI Taxonomy" id="2025994"/>
    <lineage>
        <taxon>Eukaryota</taxon>
        <taxon>Fungi</taxon>
        <taxon>Dikarya</taxon>
        <taxon>Ascomycota</taxon>
        <taxon>Pezizomycotina</taxon>
        <taxon>Sordariomycetes</taxon>
        <taxon>Sordariomycetidae</taxon>
        <taxon>Diaporthales</taxon>
        <taxon>Schizoparmaceae</taxon>
        <taxon>Coniella</taxon>
    </lineage>
</organism>
<feature type="transmembrane region" description="Helical" evidence="1">
    <location>
        <begin position="66"/>
        <end position="82"/>
    </location>
</feature>
<proteinExistence type="predicted"/>
<accession>A0A2T3AME0</accession>
<reference evidence="2 3" key="1">
    <citation type="journal article" date="2018" name="Mycol. Prog.">
        <title>Coniella lustricola, a new species from submerged detritus.</title>
        <authorList>
            <person name="Raudabaugh D.B."/>
            <person name="Iturriaga T."/>
            <person name="Carver A."/>
            <person name="Mondo S."/>
            <person name="Pangilinan J."/>
            <person name="Lipzen A."/>
            <person name="He G."/>
            <person name="Amirebrahimi M."/>
            <person name="Grigoriev I.V."/>
            <person name="Miller A.N."/>
        </authorList>
    </citation>
    <scope>NUCLEOTIDE SEQUENCE [LARGE SCALE GENOMIC DNA]</scope>
    <source>
        <strain evidence="2 3">B22-T-1</strain>
    </source>
</reference>
<evidence type="ECO:0000313" key="3">
    <source>
        <dbReference type="Proteomes" id="UP000241462"/>
    </source>
</evidence>
<keyword evidence="1" id="KW-0812">Transmembrane</keyword>
<sequence>MPYQQVGCVYWSRNGTPIEIIQGTQIVYSTQGYIHIEEFGDDGYNFESGFGFRCCFHFLPSFSPRLFSIHFYSVLPFFLPFLSPTPRFFLFLFLFLFSLSVFLFSLSHIREDGM</sequence>
<dbReference type="Proteomes" id="UP000241462">
    <property type="component" value="Unassembled WGS sequence"/>
</dbReference>
<evidence type="ECO:0000313" key="2">
    <source>
        <dbReference type="EMBL" id="PSS03583.1"/>
    </source>
</evidence>
<dbReference type="EMBL" id="KZ678374">
    <property type="protein sequence ID" value="PSS03583.1"/>
    <property type="molecule type" value="Genomic_DNA"/>
</dbReference>
<dbReference type="AlphaFoldDB" id="A0A2T3AME0"/>
<keyword evidence="1" id="KW-1133">Transmembrane helix</keyword>
<protein>
    <submittedName>
        <fullName evidence="2">Uncharacterized protein</fullName>
    </submittedName>
</protein>
<keyword evidence="3" id="KW-1185">Reference proteome</keyword>
<name>A0A2T3AME0_9PEZI</name>
<evidence type="ECO:0000256" key="1">
    <source>
        <dbReference type="SAM" id="Phobius"/>
    </source>
</evidence>
<gene>
    <name evidence="2" type="ORF">BD289DRAFT_154709</name>
</gene>
<feature type="transmembrane region" description="Helical" evidence="1">
    <location>
        <begin position="88"/>
        <end position="109"/>
    </location>
</feature>